<accession>A0A5B0MBG6</accession>
<dbReference type="EMBL" id="VSWC01000158">
    <property type="protein sequence ID" value="KAA1073609.1"/>
    <property type="molecule type" value="Genomic_DNA"/>
</dbReference>
<name>A0A5B0MBG6_PUCGR</name>
<evidence type="ECO:0000313" key="2">
    <source>
        <dbReference type="Proteomes" id="UP000324748"/>
    </source>
</evidence>
<reference evidence="1 2" key="1">
    <citation type="submission" date="2019-05" db="EMBL/GenBank/DDBJ databases">
        <title>Emergence of the Ug99 lineage of the wheat stem rust pathogen through somatic hybridization.</title>
        <authorList>
            <person name="Li F."/>
            <person name="Upadhyaya N.M."/>
            <person name="Sperschneider J."/>
            <person name="Matny O."/>
            <person name="Nguyen-Phuc H."/>
            <person name="Mago R."/>
            <person name="Raley C."/>
            <person name="Miller M.E."/>
            <person name="Silverstein K.A.T."/>
            <person name="Henningsen E."/>
            <person name="Hirsch C.D."/>
            <person name="Visser B."/>
            <person name="Pretorius Z.A."/>
            <person name="Steffenson B.J."/>
            <person name="Schwessinger B."/>
            <person name="Dodds P.N."/>
            <person name="Figueroa M."/>
        </authorList>
    </citation>
    <scope>NUCLEOTIDE SEQUENCE [LARGE SCALE GENOMIC DNA]</scope>
    <source>
        <strain evidence="1">21-0</strain>
    </source>
</reference>
<comment type="caution">
    <text evidence="1">The sequence shown here is derived from an EMBL/GenBank/DDBJ whole genome shotgun (WGS) entry which is preliminary data.</text>
</comment>
<evidence type="ECO:0000313" key="1">
    <source>
        <dbReference type="EMBL" id="KAA1073609.1"/>
    </source>
</evidence>
<gene>
    <name evidence="1" type="ORF">PGT21_017642</name>
</gene>
<organism evidence="1 2">
    <name type="scientific">Puccinia graminis f. sp. tritici</name>
    <dbReference type="NCBI Taxonomy" id="56615"/>
    <lineage>
        <taxon>Eukaryota</taxon>
        <taxon>Fungi</taxon>
        <taxon>Dikarya</taxon>
        <taxon>Basidiomycota</taxon>
        <taxon>Pucciniomycotina</taxon>
        <taxon>Pucciniomycetes</taxon>
        <taxon>Pucciniales</taxon>
        <taxon>Pucciniaceae</taxon>
        <taxon>Puccinia</taxon>
    </lineage>
</organism>
<keyword evidence="2" id="KW-1185">Reference proteome</keyword>
<dbReference type="AlphaFoldDB" id="A0A5B0MBG6"/>
<sequence length="64" mass="7163">MASSRVPPTRVLVALLIRNQSHHSGSILRILSQPPAQFRLRGDSRSSSAYIVALHDEVDEKIRE</sequence>
<protein>
    <submittedName>
        <fullName evidence="1">Uncharacterized protein</fullName>
    </submittedName>
</protein>
<proteinExistence type="predicted"/>
<dbReference type="Proteomes" id="UP000324748">
    <property type="component" value="Unassembled WGS sequence"/>
</dbReference>